<keyword evidence="2" id="KW-0378">Hydrolase</keyword>
<dbReference type="Pfam" id="PF01804">
    <property type="entry name" value="Penicil_amidase"/>
    <property type="match status" value="1"/>
</dbReference>
<sequence>MRRTGLFVLICALSAFAVAQERMIPHLTAADGGFASTLYLENTSAQPRTWTLTPYDRDGNALPAVEGTLEGRAQFSQAAATLVGETAAHLVITGEDISATVAYVAEAGGGSPAHVAETNEQATRHRFFAGDWNAIFDGVAVVNTGTEAADVWIAQINAEGTVVQSARVAAALAPRAKALYVLGSPDGSAFDAAAGSLYEVYATVPLAMTALRGNLPGSDYLWANPTRVGGTAQSSRDSEGVWHIENGNLYDVVEMMGYNIATDRLWQLETFRRLALGTLSEVPLVSNAGTLEQDRFARTTGYSMEELQQGVAELAPEARAAVRGYVDGVNRRRAEALADPDLLPVEFKAVGIQPEPWLETDVLAVLVTLLRSFDPQDFGSGQLQNAALLQQLEQQFPDQAATMFADLRPLNDPDAPTMIPAGPGAKTAGTASSEPATQEPGRLRTDINFAALHYDFETRFALREQIQRELNAKMKMGSYAWVVAAEHTQSGNPILYSGPQMGFMTPSIVVEGSVRGGGIHISGATVPGIPGIIVGRTPHHAWSMQVGHADTMDLYIEPELGEVHRTETIRGAFGEETQLDVYRSNHGPLINTDPPTAWRYAHWGYEFDTIQAFYDLAKAESMDSFGEALTRIGVSQHFCYADRDGNIAYWMSGRAPVRPEGEYRFPQGAVAGAPILEYDLETVHPLVHDRNTAQGYYGGWNNKSRADVANSNVDNDRYYGPFHRALVVDNHLRDLVNAGNITFEDVRDMALAVASTERHLAPSRAIPFTASTPLGNGSGGGNPWPLLRDGFTAAVAANPSEARNAAVALLDNWDGYFVDGGPSNHVAGADRADAWMLMDAWVRSVLTRTFEEIAGIGSGDHINTFIRGLDSGTTLTNQYDWFTNADASAPQTRAAVIVAALDDALAALGEQPWGTGLRGTINFEHPMLSLLTGRPLHSMPFSNRSTYAQCVEVGETGPVRIESMFPLGESGNAFGEGFTFELDTHVLTMTPFYDDFSHRPFPLFTENE</sequence>
<dbReference type="SUPFAM" id="SSF56235">
    <property type="entry name" value="N-terminal nucleophile aminohydrolases (Ntn hydrolases)"/>
    <property type="match status" value="1"/>
</dbReference>
<evidence type="ECO:0000313" key="5">
    <source>
        <dbReference type="EMBL" id="MBO1319897.1"/>
    </source>
</evidence>
<dbReference type="Gene3D" id="2.30.120.10">
    <property type="match status" value="1"/>
</dbReference>
<proteinExistence type="inferred from homology"/>
<feature type="signal peptide" evidence="4">
    <location>
        <begin position="1"/>
        <end position="19"/>
    </location>
</feature>
<evidence type="ECO:0000256" key="1">
    <source>
        <dbReference type="ARBA" id="ARBA00006586"/>
    </source>
</evidence>
<dbReference type="Gene3D" id="1.10.1400.10">
    <property type="match status" value="1"/>
</dbReference>
<dbReference type="GO" id="GO:0017000">
    <property type="term" value="P:antibiotic biosynthetic process"/>
    <property type="evidence" value="ECO:0007669"/>
    <property type="project" value="InterPro"/>
</dbReference>
<dbReference type="InterPro" id="IPR043147">
    <property type="entry name" value="Penicillin_amidase_A-knob"/>
</dbReference>
<comment type="caution">
    <text evidence="5">The sequence shown here is derived from an EMBL/GenBank/DDBJ whole genome shotgun (WGS) entry which is preliminary data.</text>
</comment>
<dbReference type="AlphaFoldDB" id="A0A8J7Q3J0"/>
<evidence type="ECO:0000256" key="2">
    <source>
        <dbReference type="ARBA" id="ARBA00022801"/>
    </source>
</evidence>
<dbReference type="InterPro" id="IPR029055">
    <property type="entry name" value="Ntn_hydrolases_N"/>
</dbReference>
<keyword evidence="3" id="KW-0865">Zymogen</keyword>
<comment type="similarity">
    <text evidence="1">Belongs to the peptidase S45 family.</text>
</comment>
<accession>A0A8J7Q3J0</accession>
<dbReference type="InterPro" id="IPR002692">
    <property type="entry name" value="S45"/>
</dbReference>
<dbReference type="Gene3D" id="3.60.20.10">
    <property type="entry name" value="Glutamine Phosphoribosylpyrophosphate, subunit 1, domain 1"/>
    <property type="match status" value="1"/>
</dbReference>
<keyword evidence="6" id="KW-1185">Reference proteome</keyword>
<dbReference type="Gene3D" id="1.10.439.10">
    <property type="entry name" value="Penicillin Amidohydrolase, domain 1"/>
    <property type="match status" value="1"/>
</dbReference>
<dbReference type="PANTHER" id="PTHR34218:SF4">
    <property type="entry name" value="ACYL-HOMOSERINE LACTONE ACYLASE QUIP"/>
    <property type="match status" value="1"/>
</dbReference>
<reference evidence="5" key="1">
    <citation type="submission" date="2021-03" db="EMBL/GenBank/DDBJ databases">
        <authorList>
            <person name="Wang G."/>
        </authorList>
    </citation>
    <scope>NUCLEOTIDE SEQUENCE</scope>
    <source>
        <strain evidence="5">KCTC 12899</strain>
    </source>
</reference>
<protein>
    <submittedName>
        <fullName evidence="5">Penicillin acylase family protein</fullName>
    </submittedName>
</protein>
<dbReference type="InterPro" id="IPR043146">
    <property type="entry name" value="Penicillin_amidase_N_B-knob"/>
</dbReference>
<dbReference type="PANTHER" id="PTHR34218">
    <property type="entry name" value="PEPTIDASE S45 PENICILLIN AMIDASE"/>
    <property type="match status" value="1"/>
</dbReference>
<evidence type="ECO:0000313" key="6">
    <source>
        <dbReference type="Proteomes" id="UP000664417"/>
    </source>
</evidence>
<dbReference type="InterPro" id="IPR023343">
    <property type="entry name" value="Penicillin_amidase_dom1"/>
</dbReference>
<gene>
    <name evidence="5" type="ORF">J3U88_15580</name>
</gene>
<dbReference type="RefSeq" id="WP_207859848.1">
    <property type="nucleotide sequence ID" value="NZ_JAFREP010000014.1"/>
</dbReference>
<evidence type="ECO:0000256" key="4">
    <source>
        <dbReference type="SAM" id="SignalP"/>
    </source>
</evidence>
<dbReference type="Proteomes" id="UP000664417">
    <property type="component" value="Unassembled WGS sequence"/>
</dbReference>
<dbReference type="EMBL" id="JAFREP010000014">
    <property type="protein sequence ID" value="MBO1319897.1"/>
    <property type="molecule type" value="Genomic_DNA"/>
</dbReference>
<dbReference type="GO" id="GO:0016811">
    <property type="term" value="F:hydrolase activity, acting on carbon-nitrogen (but not peptide) bonds, in linear amides"/>
    <property type="evidence" value="ECO:0007669"/>
    <property type="project" value="InterPro"/>
</dbReference>
<dbReference type="Gene3D" id="1.10.287.150">
    <property type="match status" value="1"/>
</dbReference>
<feature type="chain" id="PRO_5035305474" evidence="4">
    <location>
        <begin position="20"/>
        <end position="1008"/>
    </location>
</feature>
<name>A0A8J7Q3J0_9BACT</name>
<keyword evidence="4" id="KW-0732">Signal</keyword>
<organism evidence="5 6">
    <name type="scientific">Acanthopleuribacter pedis</name>
    <dbReference type="NCBI Taxonomy" id="442870"/>
    <lineage>
        <taxon>Bacteria</taxon>
        <taxon>Pseudomonadati</taxon>
        <taxon>Acidobacteriota</taxon>
        <taxon>Holophagae</taxon>
        <taxon>Acanthopleuribacterales</taxon>
        <taxon>Acanthopleuribacteraceae</taxon>
        <taxon>Acanthopleuribacter</taxon>
    </lineage>
</organism>
<evidence type="ECO:0000256" key="3">
    <source>
        <dbReference type="ARBA" id="ARBA00023145"/>
    </source>
</evidence>